<dbReference type="AlphaFoldDB" id="A0AA37VBP9"/>
<dbReference type="InterPro" id="IPR011249">
    <property type="entry name" value="Metalloenz_LuxS/M16"/>
</dbReference>
<dbReference type="Pfam" id="PF00675">
    <property type="entry name" value="Peptidase_M16"/>
    <property type="match status" value="1"/>
</dbReference>
<dbReference type="RefSeq" id="WP_284351168.1">
    <property type="nucleotide sequence ID" value="NZ_BRXS01000005.1"/>
</dbReference>
<dbReference type="PANTHER" id="PTHR11851:SF49">
    <property type="entry name" value="MITOCHONDRIAL-PROCESSING PEPTIDASE SUBUNIT ALPHA"/>
    <property type="match status" value="1"/>
</dbReference>
<dbReference type="InterPro" id="IPR011765">
    <property type="entry name" value="Pept_M16_N"/>
</dbReference>
<dbReference type="InterPro" id="IPR006311">
    <property type="entry name" value="TAT_signal"/>
</dbReference>
<reference evidence="5" key="1">
    <citation type="submission" date="2022-08" db="EMBL/GenBank/DDBJ databases">
        <title>Draft genome sequencing of Roseisolibacter agri AW1220.</title>
        <authorList>
            <person name="Tobiishi Y."/>
            <person name="Tonouchi A."/>
        </authorList>
    </citation>
    <scope>NUCLEOTIDE SEQUENCE</scope>
    <source>
        <strain evidence="5">AW1220</strain>
    </source>
</reference>
<comment type="caution">
    <text evidence="5">The sequence shown here is derived from an EMBL/GenBank/DDBJ whole genome shotgun (WGS) entry which is preliminary data.</text>
</comment>
<evidence type="ECO:0000256" key="1">
    <source>
        <dbReference type="ARBA" id="ARBA00007261"/>
    </source>
</evidence>
<evidence type="ECO:0008006" key="7">
    <source>
        <dbReference type="Google" id="ProtNLM"/>
    </source>
</evidence>
<accession>A0AA37VBP9</accession>
<evidence type="ECO:0000256" key="2">
    <source>
        <dbReference type="SAM" id="SignalP"/>
    </source>
</evidence>
<feature type="domain" description="Peptidase M16 N-terminal" evidence="3">
    <location>
        <begin position="67"/>
        <end position="204"/>
    </location>
</feature>
<feature type="signal peptide" evidence="2">
    <location>
        <begin position="1"/>
        <end position="40"/>
    </location>
</feature>
<dbReference type="EMBL" id="BRXS01000005">
    <property type="protein sequence ID" value="GLC26713.1"/>
    <property type="molecule type" value="Genomic_DNA"/>
</dbReference>
<keyword evidence="2" id="KW-0732">Signal</keyword>
<gene>
    <name evidence="5" type="ORF">rosag_32260</name>
</gene>
<dbReference type="Pfam" id="PF05193">
    <property type="entry name" value="Peptidase_M16_C"/>
    <property type="match status" value="1"/>
</dbReference>
<organism evidence="5 6">
    <name type="scientific">Roseisolibacter agri</name>
    <dbReference type="NCBI Taxonomy" id="2014610"/>
    <lineage>
        <taxon>Bacteria</taxon>
        <taxon>Pseudomonadati</taxon>
        <taxon>Gemmatimonadota</taxon>
        <taxon>Gemmatimonadia</taxon>
        <taxon>Gemmatimonadales</taxon>
        <taxon>Gemmatimonadaceae</taxon>
        <taxon>Roseisolibacter</taxon>
    </lineage>
</organism>
<dbReference type="Proteomes" id="UP001161325">
    <property type="component" value="Unassembled WGS sequence"/>
</dbReference>
<dbReference type="InterPro" id="IPR007863">
    <property type="entry name" value="Peptidase_M16_C"/>
</dbReference>
<proteinExistence type="inferred from homology"/>
<feature type="chain" id="PRO_5041336090" description="Insulinase family protein" evidence="2">
    <location>
        <begin position="41"/>
        <end position="491"/>
    </location>
</feature>
<keyword evidence="6" id="KW-1185">Reference proteome</keyword>
<dbReference type="GO" id="GO:0046872">
    <property type="term" value="F:metal ion binding"/>
    <property type="evidence" value="ECO:0007669"/>
    <property type="project" value="InterPro"/>
</dbReference>
<evidence type="ECO:0000313" key="6">
    <source>
        <dbReference type="Proteomes" id="UP001161325"/>
    </source>
</evidence>
<dbReference type="SUPFAM" id="SSF63411">
    <property type="entry name" value="LuxS/MPP-like metallohydrolase"/>
    <property type="match status" value="2"/>
</dbReference>
<name>A0AA37VBP9_9BACT</name>
<protein>
    <recommendedName>
        <fullName evidence="7">Insulinase family protein</fullName>
    </recommendedName>
</protein>
<feature type="domain" description="Peptidase M16 C-terminal" evidence="4">
    <location>
        <begin position="224"/>
        <end position="400"/>
    </location>
</feature>
<dbReference type="PANTHER" id="PTHR11851">
    <property type="entry name" value="METALLOPROTEASE"/>
    <property type="match status" value="1"/>
</dbReference>
<dbReference type="InterPro" id="IPR050361">
    <property type="entry name" value="MPP/UQCRC_Complex"/>
</dbReference>
<comment type="similarity">
    <text evidence="1">Belongs to the peptidase M16 family.</text>
</comment>
<dbReference type="PROSITE" id="PS51318">
    <property type="entry name" value="TAT"/>
    <property type="match status" value="1"/>
</dbReference>
<evidence type="ECO:0000313" key="5">
    <source>
        <dbReference type="EMBL" id="GLC26713.1"/>
    </source>
</evidence>
<evidence type="ECO:0000259" key="3">
    <source>
        <dbReference type="Pfam" id="PF00675"/>
    </source>
</evidence>
<sequence>MSSPLPPRARWPRTRRPLAALAPAALALTALVALPGAARAQAGAASARVAAPRIPHTKFTLPNGLTVVTHEDHSAPVATVSVHYKVGSKHEKPGRTGFAHLFEHIMFEGSQNVPEGSFDKYLESAGANNNGTTDNDRTLYYESMPSNALETALWLESDRLGFLLPTLDQKKLDGQRDIVKNERRLRVDNQPFGSRFEVVSAAIYPAGHPYSWPVIGSMRDLSDATLDDVKDFFRTYYTPNNTVLVVAGDIDPAKVRQQVTRYFGDIPRGPALTRPKIAPVTLAAEKRLVLEDSKARLPQIAFTWPSVGIRSNDDAPLTALSRVLTQDRTSRLTKLLVYDRQLATNVGAFQGSNEDVGEFTINVTPRPGASLTEIERLVDSVVTGLVAAPPTAAEVERYKNFFAVSTITGLQSVFGKATTLGESELYFGDPEHFRKDLTDALAVTPADVHRVARQYLSKGRIVLSMVPAGQLTLVSKPDLPYVNVTPKPAVQ</sequence>
<dbReference type="Gene3D" id="3.30.830.10">
    <property type="entry name" value="Metalloenzyme, LuxS/M16 peptidase-like"/>
    <property type="match status" value="2"/>
</dbReference>
<evidence type="ECO:0000259" key="4">
    <source>
        <dbReference type="Pfam" id="PF05193"/>
    </source>
</evidence>